<feature type="transmembrane region" description="Helical" evidence="6">
    <location>
        <begin position="312"/>
        <end position="329"/>
    </location>
</feature>
<feature type="transmembrane region" description="Helical" evidence="6">
    <location>
        <begin position="226"/>
        <end position="248"/>
    </location>
</feature>
<evidence type="ECO:0000313" key="8">
    <source>
        <dbReference type="Proteomes" id="UP000615234"/>
    </source>
</evidence>
<keyword evidence="3 6" id="KW-0812">Transmembrane</keyword>
<keyword evidence="6" id="KW-0443">Lipid metabolism</keyword>
<dbReference type="GO" id="GO:0006629">
    <property type="term" value="P:lipid metabolic process"/>
    <property type="evidence" value="ECO:0007669"/>
    <property type="project" value="UniProtKB-KW"/>
</dbReference>
<evidence type="ECO:0000256" key="4">
    <source>
        <dbReference type="ARBA" id="ARBA00022989"/>
    </source>
</evidence>
<protein>
    <recommendedName>
        <fullName evidence="6">Phosphatidylglycerol lysyltransferase</fullName>
        <ecNumber evidence="6">2.3.2.3</ecNumber>
    </recommendedName>
    <alternativeName>
        <fullName evidence="6">Lysylphosphatidylglycerol synthase</fullName>
    </alternativeName>
</protein>
<keyword evidence="6" id="KW-0046">Antibiotic resistance</keyword>
<evidence type="ECO:0000256" key="3">
    <source>
        <dbReference type="ARBA" id="ARBA00022692"/>
    </source>
</evidence>
<comment type="subcellular location">
    <subcellularLocation>
        <location evidence="1 6">Cell membrane</location>
        <topology evidence="1 6">Multi-pass membrane protein</topology>
    </subcellularLocation>
</comment>
<dbReference type="PANTHER" id="PTHR39087:SF2">
    <property type="entry name" value="UPF0104 MEMBRANE PROTEIN MJ1595"/>
    <property type="match status" value="1"/>
</dbReference>
<sequence>MKKLTETQKSIIKWAFVLVLLGLIVYVFRDMAGPIAKQLVKTSPWIVVLILVATLLYGVFESMITMLFARQYNPTFTFRQAFGMTYFVSFYRTATLGSGAGVSALVYLNEYGVKTSEAFGMYMIEYAVHKLSIGIMAVILYLLHFHYMNETFAEYEAYIGIGFVATVIITICLLLFVCAGWFHQILKKLMDLVNYKGRFTEKFDKIKEQCDIMETESKKLLRHWKLLLGVLLINICKFSCWFMIPYIVLYKSGAFSPDVALAITTVSVMLAAVIPTPAGIGSSEFVMIAMFGAIVGSAKAGAMALLYRFATFVFPCALGAVYAAKFAVIKQRKNKKKEV</sequence>
<comment type="catalytic activity">
    <reaction evidence="6">
        <text>L-lysyl-tRNA(Lys) + a 1,2-diacyl-sn-glycero-3-phospho-(1'-sn-glycerol) = a 1,2-diacyl-sn-glycero-3-phospho-1'-(3'-O-L-lysyl)-sn-glycerol + tRNA(Lys)</text>
        <dbReference type="Rhea" id="RHEA:10668"/>
        <dbReference type="Rhea" id="RHEA-COMP:9696"/>
        <dbReference type="Rhea" id="RHEA-COMP:9697"/>
        <dbReference type="ChEBI" id="CHEBI:64716"/>
        <dbReference type="ChEBI" id="CHEBI:75792"/>
        <dbReference type="ChEBI" id="CHEBI:78442"/>
        <dbReference type="ChEBI" id="CHEBI:78529"/>
        <dbReference type="EC" id="2.3.2.3"/>
    </reaction>
</comment>
<feature type="transmembrane region" description="Helical" evidence="6">
    <location>
        <begin position="254"/>
        <end position="273"/>
    </location>
</feature>
<dbReference type="Proteomes" id="UP000615234">
    <property type="component" value="Unassembled WGS sequence"/>
</dbReference>
<reference evidence="7 8" key="1">
    <citation type="submission" date="2020-08" db="EMBL/GenBank/DDBJ databases">
        <title>Genome public.</title>
        <authorList>
            <person name="Liu C."/>
            <person name="Sun Q."/>
        </authorList>
    </citation>
    <scope>NUCLEOTIDE SEQUENCE [LARGE SCALE GENOMIC DNA]</scope>
    <source>
        <strain evidence="7 8">NSJ-10</strain>
    </source>
</reference>
<feature type="transmembrane region" description="Helical" evidence="6">
    <location>
        <begin position="159"/>
        <end position="182"/>
    </location>
</feature>
<keyword evidence="5 6" id="KW-0472">Membrane</keyword>
<feature type="transmembrane region" description="Helical" evidence="6">
    <location>
        <begin position="89"/>
        <end position="108"/>
    </location>
</feature>
<comment type="similarity">
    <text evidence="6">Belongs to the LPG synthase family.</text>
</comment>
<dbReference type="EC" id="2.3.2.3" evidence="6"/>
<evidence type="ECO:0000256" key="1">
    <source>
        <dbReference type="ARBA" id="ARBA00004651"/>
    </source>
</evidence>
<evidence type="ECO:0000256" key="5">
    <source>
        <dbReference type="ARBA" id="ARBA00023136"/>
    </source>
</evidence>
<keyword evidence="6" id="KW-0808">Transferase</keyword>
<keyword evidence="2" id="KW-1003">Cell membrane</keyword>
<comment type="function">
    <text evidence="6">Catalyzes the transfer of a lysyl group from L-lysyl-tRNA(Lys) to membrane-bound phosphatidylglycerol (PG), which produces lysylphosphatidylglycerol (LPG), a major component of the bacterial membrane with a positive net charge. LPG synthesis contributes to bacterial virulence as it is involved in the resistance mechanism against cationic antimicrobial peptides (CAMP) produces by the host's immune system (defensins, cathelicidins) and by the competing microorganisms.</text>
</comment>
<dbReference type="Pfam" id="PF03706">
    <property type="entry name" value="LPG_synthase_TM"/>
    <property type="match status" value="1"/>
</dbReference>
<dbReference type="PANTHER" id="PTHR39087">
    <property type="entry name" value="UPF0104 MEMBRANE PROTEIN MJ1595"/>
    <property type="match status" value="1"/>
</dbReference>
<accession>A0A8I0DUH6</accession>
<evidence type="ECO:0000256" key="2">
    <source>
        <dbReference type="ARBA" id="ARBA00022475"/>
    </source>
</evidence>
<dbReference type="GO" id="GO:0005886">
    <property type="term" value="C:plasma membrane"/>
    <property type="evidence" value="ECO:0007669"/>
    <property type="project" value="UniProtKB-SubCell"/>
</dbReference>
<evidence type="ECO:0000313" key="7">
    <source>
        <dbReference type="EMBL" id="MBC5662111.1"/>
    </source>
</evidence>
<feature type="transmembrane region" description="Helical" evidence="6">
    <location>
        <begin position="128"/>
        <end position="147"/>
    </location>
</feature>
<dbReference type="AlphaFoldDB" id="A0A8I0DUH6"/>
<dbReference type="RefSeq" id="WP_186847423.1">
    <property type="nucleotide sequence ID" value="NZ_JACOOX010000002.1"/>
</dbReference>
<evidence type="ECO:0000256" key="6">
    <source>
        <dbReference type="RuleBase" id="RU363042"/>
    </source>
</evidence>
<dbReference type="GO" id="GO:0046677">
    <property type="term" value="P:response to antibiotic"/>
    <property type="evidence" value="ECO:0007669"/>
    <property type="project" value="UniProtKB-KW"/>
</dbReference>
<feature type="transmembrane region" description="Helical" evidence="6">
    <location>
        <begin position="285"/>
        <end position="306"/>
    </location>
</feature>
<feature type="transmembrane region" description="Helical" evidence="6">
    <location>
        <begin position="44"/>
        <end position="69"/>
    </location>
</feature>
<dbReference type="NCBIfam" id="TIGR00374">
    <property type="entry name" value="flippase-like domain"/>
    <property type="match status" value="1"/>
</dbReference>
<keyword evidence="4 6" id="KW-1133">Transmembrane helix</keyword>
<proteinExistence type="inferred from homology"/>
<feature type="transmembrane region" description="Helical" evidence="6">
    <location>
        <begin position="12"/>
        <end position="32"/>
    </location>
</feature>
<organism evidence="7 8">
    <name type="scientific">Coprococcus hominis</name>
    <name type="common">ex Liu et al. 2022</name>
    <dbReference type="NCBI Taxonomy" id="2763039"/>
    <lineage>
        <taxon>Bacteria</taxon>
        <taxon>Bacillati</taxon>
        <taxon>Bacillota</taxon>
        <taxon>Clostridia</taxon>
        <taxon>Lachnospirales</taxon>
        <taxon>Lachnospiraceae</taxon>
        <taxon>Coprococcus</taxon>
    </lineage>
</organism>
<keyword evidence="8" id="KW-1185">Reference proteome</keyword>
<name>A0A8I0DUH6_9FIRM</name>
<dbReference type="InterPro" id="IPR022791">
    <property type="entry name" value="L-PG_synthase/AglD"/>
</dbReference>
<dbReference type="EMBL" id="JACOOX010000002">
    <property type="protein sequence ID" value="MBC5662111.1"/>
    <property type="molecule type" value="Genomic_DNA"/>
</dbReference>
<comment type="caution">
    <text evidence="7">The sequence shown here is derived from an EMBL/GenBank/DDBJ whole genome shotgun (WGS) entry which is preliminary data.</text>
</comment>
<dbReference type="GO" id="GO:0050071">
    <property type="term" value="F:phosphatidylglycerol lysyltransferase activity"/>
    <property type="evidence" value="ECO:0007669"/>
    <property type="project" value="UniProtKB-EC"/>
</dbReference>
<gene>
    <name evidence="6" type="primary">mprF</name>
    <name evidence="7" type="ORF">H8S09_04250</name>
</gene>